<evidence type="ECO:0000256" key="1">
    <source>
        <dbReference type="ARBA" id="ARBA00009437"/>
    </source>
</evidence>
<evidence type="ECO:0000256" key="4">
    <source>
        <dbReference type="ARBA" id="ARBA00023163"/>
    </source>
</evidence>
<dbReference type="PROSITE" id="PS50931">
    <property type="entry name" value="HTH_LYSR"/>
    <property type="match status" value="1"/>
</dbReference>
<evidence type="ECO:0000256" key="3">
    <source>
        <dbReference type="ARBA" id="ARBA00023125"/>
    </source>
</evidence>
<dbReference type="Pfam" id="PF00126">
    <property type="entry name" value="HTH_1"/>
    <property type="match status" value="1"/>
</dbReference>
<evidence type="ECO:0000313" key="6">
    <source>
        <dbReference type="EMBL" id="CDX24781.1"/>
    </source>
</evidence>
<keyword evidence="3" id="KW-0238">DNA-binding</keyword>
<dbReference type="SUPFAM" id="SSF53850">
    <property type="entry name" value="Periplasmic binding protein-like II"/>
    <property type="match status" value="1"/>
</dbReference>
<dbReference type="Proteomes" id="UP000045285">
    <property type="component" value="Unassembled WGS sequence"/>
</dbReference>
<accession>A0A090E5E4</accession>
<dbReference type="InterPro" id="IPR036390">
    <property type="entry name" value="WH_DNA-bd_sf"/>
</dbReference>
<dbReference type="GO" id="GO:0003700">
    <property type="term" value="F:DNA-binding transcription factor activity"/>
    <property type="evidence" value="ECO:0007669"/>
    <property type="project" value="InterPro"/>
</dbReference>
<keyword evidence="2" id="KW-0805">Transcription regulation</keyword>
<comment type="similarity">
    <text evidence="1">Belongs to the LysR transcriptional regulatory family.</text>
</comment>
<gene>
    <name evidence="6" type="ORF">MPL3356_420013</name>
</gene>
<dbReference type="InterPro" id="IPR058163">
    <property type="entry name" value="LysR-type_TF_proteobact-type"/>
</dbReference>
<dbReference type="CDD" id="cd08432">
    <property type="entry name" value="PBP2_GcdR_TrpI_HvrB_AmpR_like"/>
    <property type="match status" value="1"/>
</dbReference>
<protein>
    <submittedName>
        <fullName evidence="6">Carbapenem-hydrolyzing beta-lactamase transcriptional activator</fullName>
    </submittedName>
</protein>
<dbReference type="EMBL" id="CCMZ01000037">
    <property type="protein sequence ID" value="CDX24781.1"/>
    <property type="molecule type" value="Genomic_DNA"/>
</dbReference>
<dbReference type="Gene3D" id="1.10.10.10">
    <property type="entry name" value="Winged helix-like DNA-binding domain superfamily/Winged helix DNA-binding domain"/>
    <property type="match status" value="1"/>
</dbReference>
<dbReference type="InterPro" id="IPR036388">
    <property type="entry name" value="WH-like_DNA-bd_sf"/>
</dbReference>
<dbReference type="Gene3D" id="3.40.190.10">
    <property type="entry name" value="Periplasmic binding protein-like II"/>
    <property type="match status" value="2"/>
</dbReference>
<sequence>MNVTAGAVSRQIKALEDELGLKLFIRHKDGVQLTAAGQDLFSEVAASLSRCSEAVQALRIEKNEEIVTIGCTDAFATHWLMPRMKDFWAKFPQVMVNHFISDQVRDFRNAEVDLFVRPAAGIWPNERTEALSKDLIYPVCGADFAENHRFTKPADLSGLPLLHVDWNNPYWPRWHDFLQNASVPYQGLRGCRFNRYSALLTAAEANQGLALGWDSLVRPMVHQGRLVRFSDVAMRDPVGFCLAWNNRKPLSKPASTMRGWLLDQAYAAAL</sequence>
<organism evidence="6 7">
    <name type="scientific">Mesorhizobium plurifarium</name>
    <dbReference type="NCBI Taxonomy" id="69974"/>
    <lineage>
        <taxon>Bacteria</taxon>
        <taxon>Pseudomonadati</taxon>
        <taxon>Pseudomonadota</taxon>
        <taxon>Alphaproteobacteria</taxon>
        <taxon>Hyphomicrobiales</taxon>
        <taxon>Phyllobacteriaceae</taxon>
        <taxon>Mesorhizobium</taxon>
    </lineage>
</organism>
<keyword evidence="7" id="KW-1185">Reference proteome</keyword>
<evidence type="ECO:0000256" key="2">
    <source>
        <dbReference type="ARBA" id="ARBA00023015"/>
    </source>
</evidence>
<dbReference type="InterPro" id="IPR000847">
    <property type="entry name" value="LysR_HTH_N"/>
</dbReference>
<keyword evidence="4" id="KW-0804">Transcription</keyword>
<evidence type="ECO:0000313" key="7">
    <source>
        <dbReference type="Proteomes" id="UP000045285"/>
    </source>
</evidence>
<evidence type="ECO:0000259" key="5">
    <source>
        <dbReference type="PROSITE" id="PS50931"/>
    </source>
</evidence>
<feature type="domain" description="HTH lysR-type" evidence="5">
    <location>
        <begin position="1"/>
        <end position="34"/>
    </location>
</feature>
<dbReference type="PANTHER" id="PTHR30537">
    <property type="entry name" value="HTH-TYPE TRANSCRIPTIONAL REGULATOR"/>
    <property type="match status" value="1"/>
</dbReference>
<dbReference type="GO" id="GO:0043565">
    <property type="term" value="F:sequence-specific DNA binding"/>
    <property type="evidence" value="ECO:0007669"/>
    <property type="project" value="TreeGrafter"/>
</dbReference>
<name>A0A090E5E4_MESPL</name>
<dbReference type="InterPro" id="IPR005119">
    <property type="entry name" value="LysR_subst-bd"/>
</dbReference>
<dbReference type="GO" id="GO:0006351">
    <property type="term" value="P:DNA-templated transcription"/>
    <property type="evidence" value="ECO:0007669"/>
    <property type="project" value="TreeGrafter"/>
</dbReference>
<dbReference type="SUPFAM" id="SSF46785">
    <property type="entry name" value="Winged helix' DNA-binding domain"/>
    <property type="match status" value="1"/>
</dbReference>
<dbReference type="Pfam" id="PF03466">
    <property type="entry name" value="LysR_substrate"/>
    <property type="match status" value="1"/>
</dbReference>
<reference evidence="7" key="1">
    <citation type="submission" date="2014-08" db="EMBL/GenBank/DDBJ databases">
        <authorList>
            <person name="Moulin L."/>
        </authorList>
    </citation>
    <scope>NUCLEOTIDE SEQUENCE [LARGE SCALE GENOMIC DNA]</scope>
</reference>
<dbReference type="AlphaFoldDB" id="A0A090E5E4"/>
<dbReference type="PANTHER" id="PTHR30537:SF79">
    <property type="entry name" value="TRANSCRIPTIONAL REGULATOR-RELATED"/>
    <property type="match status" value="1"/>
</dbReference>
<proteinExistence type="inferred from homology"/>